<evidence type="ECO:0000313" key="3">
    <source>
        <dbReference type="EMBL" id="KAJ1963032.1"/>
    </source>
</evidence>
<sequence length="79" mass="8676">LLTWLIELLAPLAEVSQPTKPTQETLYRGLVAVGTLLECQSSLRSVAKLFNLPELLTKYAQPCHGESVNQVVKSIQSLV</sequence>
<dbReference type="InterPro" id="IPR011989">
    <property type="entry name" value="ARM-like"/>
</dbReference>
<dbReference type="AlphaFoldDB" id="A0A9W8ANV6"/>
<accession>A0A9W8ANV6</accession>
<dbReference type="Gene3D" id="1.25.10.10">
    <property type="entry name" value="Leucine-rich Repeat Variant"/>
    <property type="match status" value="1"/>
</dbReference>
<keyword evidence="1" id="KW-0732">Signal</keyword>
<dbReference type="InterPro" id="IPR013535">
    <property type="entry name" value="PUL_dom"/>
</dbReference>
<reference evidence="3" key="1">
    <citation type="submission" date="2022-07" db="EMBL/GenBank/DDBJ databases">
        <title>Phylogenomic reconstructions and comparative analyses of Kickxellomycotina fungi.</title>
        <authorList>
            <person name="Reynolds N.K."/>
            <person name="Stajich J.E."/>
            <person name="Barry K."/>
            <person name="Grigoriev I.V."/>
            <person name="Crous P."/>
            <person name="Smith M.E."/>
        </authorList>
    </citation>
    <scope>NUCLEOTIDE SEQUENCE</scope>
    <source>
        <strain evidence="3">RSA 1196</strain>
    </source>
</reference>
<dbReference type="Proteomes" id="UP001150925">
    <property type="component" value="Unassembled WGS sequence"/>
</dbReference>
<name>A0A9W8ANV6_9FUNG</name>
<protein>
    <recommendedName>
        <fullName evidence="2">PUL domain-containing protein</fullName>
    </recommendedName>
</protein>
<feature type="chain" id="PRO_5040942577" description="PUL domain-containing protein" evidence="1">
    <location>
        <begin position="19"/>
        <end position="79"/>
    </location>
</feature>
<evidence type="ECO:0000313" key="4">
    <source>
        <dbReference type="Proteomes" id="UP001150925"/>
    </source>
</evidence>
<organism evidence="3 4">
    <name type="scientific">Dispira parvispora</name>
    <dbReference type="NCBI Taxonomy" id="1520584"/>
    <lineage>
        <taxon>Eukaryota</taxon>
        <taxon>Fungi</taxon>
        <taxon>Fungi incertae sedis</taxon>
        <taxon>Zoopagomycota</taxon>
        <taxon>Kickxellomycotina</taxon>
        <taxon>Dimargaritomycetes</taxon>
        <taxon>Dimargaritales</taxon>
        <taxon>Dimargaritaceae</taxon>
        <taxon>Dispira</taxon>
    </lineage>
</organism>
<gene>
    <name evidence="3" type="ORF">IWQ62_003346</name>
</gene>
<feature type="domain" description="PUL" evidence="2">
    <location>
        <begin position="4"/>
        <end position="68"/>
    </location>
</feature>
<proteinExistence type="predicted"/>
<keyword evidence="4" id="KW-1185">Reference proteome</keyword>
<evidence type="ECO:0000256" key="1">
    <source>
        <dbReference type="SAM" id="SignalP"/>
    </source>
</evidence>
<feature type="signal peptide" evidence="1">
    <location>
        <begin position="1"/>
        <end position="18"/>
    </location>
</feature>
<dbReference type="Pfam" id="PF08324">
    <property type="entry name" value="PUL"/>
    <property type="match status" value="1"/>
</dbReference>
<evidence type="ECO:0000259" key="2">
    <source>
        <dbReference type="Pfam" id="PF08324"/>
    </source>
</evidence>
<feature type="non-terminal residue" evidence="3">
    <location>
        <position position="1"/>
    </location>
</feature>
<dbReference type="EMBL" id="JANBPY010000882">
    <property type="protein sequence ID" value="KAJ1963032.1"/>
    <property type="molecule type" value="Genomic_DNA"/>
</dbReference>
<comment type="caution">
    <text evidence="3">The sequence shown here is derived from an EMBL/GenBank/DDBJ whole genome shotgun (WGS) entry which is preliminary data.</text>
</comment>